<dbReference type="InterPro" id="IPR027417">
    <property type="entry name" value="P-loop_NTPase"/>
</dbReference>
<feature type="domain" description="Helicase C-terminal" evidence="9">
    <location>
        <begin position="218"/>
        <end position="377"/>
    </location>
</feature>
<accession>A0ABW4LVH8</accession>
<proteinExistence type="predicted"/>
<evidence type="ECO:0000256" key="1">
    <source>
        <dbReference type="ARBA" id="ARBA00022741"/>
    </source>
</evidence>
<dbReference type="PROSITE" id="PS51192">
    <property type="entry name" value="HELICASE_ATP_BIND_1"/>
    <property type="match status" value="1"/>
</dbReference>
<keyword evidence="1" id="KW-0547">Nucleotide-binding</keyword>
<dbReference type="PANTHER" id="PTHR13710:SF84">
    <property type="entry name" value="ATP-DEPENDENT DNA HELICASE RECS-RELATED"/>
    <property type="match status" value="1"/>
</dbReference>
<evidence type="ECO:0000256" key="3">
    <source>
        <dbReference type="ARBA" id="ARBA00022806"/>
    </source>
</evidence>
<keyword evidence="11" id="KW-1185">Reference proteome</keyword>
<evidence type="ECO:0000256" key="7">
    <source>
        <dbReference type="ARBA" id="ARBA00044550"/>
    </source>
</evidence>
<dbReference type="Pfam" id="PF16124">
    <property type="entry name" value="RecQ_Zn_bind"/>
    <property type="match status" value="1"/>
</dbReference>
<evidence type="ECO:0000256" key="5">
    <source>
        <dbReference type="ARBA" id="ARBA00023125"/>
    </source>
</evidence>
<dbReference type="Proteomes" id="UP001597214">
    <property type="component" value="Unassembled WGS sequence"/>
</dbReference>
<organism evidence="10 11">
    <name type="scientific">Bacillus salitolerans</name>
    <dbReference type="NCBI Taxonomy" id="1437434"/>
    <lineage>
        <taxon>Bacteria</taxon>
        <taxon>Bacillati</taxon>
        <taxon>Bacillota</taxon>
        <taxon>Bacilli</taxon>
        <taxon>Bacillales</taxon>
        <taxon>Bacillaceae</taxon>
        <taxon>Bacillus</taxon>
    </lineage>
</organism>
<dbReference type="Gene3D" id="3.40.50.300">
    <property type="entry name" value="P-loop containing nucleotide triphosphate hydrolases"/>
    <property type="match status" value="2"/>
</dbReference>
<dbReference type="NCBIfam" id="TIGR00614">
    <property type="entry name" value="recQ_fam"/>
    <property type="match status" value="1"/>
</dbReference>
<dbReference type="SUPFAM" id="SSF52540">
    <property type="entry name" value="P-loop containing nucleoside triphosphate hydrolases"/>
    <property type="match status" value="1"/>
</dbReference>
<dbReference type="InterPro" id="IPR011545">
    <property type="entry name" value="DEAD/DEAH_box_helicase_dom"/>
</dbReference>
<evidence type="ECO:0000259" key="8">
    <source>
        <dbReference type="PROSITE" id="PS51192"/>
    </source>
</evidence>
<evidence type="ECO:0000259" key="9">
    <source>
        <dbReference type="PROSITE" id="PS51194"/>
    </source>
</evidence>
<dbReference type="PANTHER" id="PTHR13710">
    <property type="entry name" value="DNA HELICASE RECQ FAMILY MEMBER"/>
    <property type="match status" value="1"/>
</dbReference>
<protein>
    <recommendedName>
        <fullName evidence="6">ATP-dependent DNA helicase RecQ</fullName>
    </recommendedName>
    <alternativeName>
        <fullName evidence="7">DNA 3'-5' helicase RecQ</fullName>
    </alternativeName>
</protein>
<dbReference type="Pfam" id="PF00271">
    <property type="entry name" value="Helicase_C"/>
    <property type="match status" value="1"/>
</dbReference>
<evidence type="ECO:0000313" key="11">
    <source>
        <dbReference type="Proteomes" id="UP001597214"/>
    </source>
</evidence>
<dbReference type="PROSITE" id="PS51194">
    <property type="entry name" value="HELICASE_CTER"/>
    <property type="match status" value="1"/>
</dbReference>
<sequence length="514" mass="59687">MKLHDILQEKFGYSSFRTGQEEIIGDVLSGQNVLALLPTGAGKSLCYLLPGYMSTGTTIIVSPLLSLMEDQVQQLQLIGEKRAVAINSFLRFEERQKVLNNLNQYRFIYVSPEMLQNKYFINRLKQLTISLFVIDEAHCISQWGHEFRTDYLKLHEVLQDLDHPTCLALTATATEQVLQDIVFALKLTDISFHIHSIDRQNISIKVEELASNDDKKEKLIQLVKKLQGPGMIYFSSRKWAEHICTLLQSAGVEGVAFYHGGMDNEQRLLIQQQFISDQLQLICCTNAFGMGVNKPNVRYVIHFHYPGQIESYLQEIGRAGRDGDKSTAILLYSPDDDDLPEILMMQEFPSVDELDHILTIINEQIVPGKEINEEWLLTQSTITETGWRYIKYHLEDNGWIFNNRVLKQLNKKDITTHIMNMTHKRIQYKQLKLHEMRSWIKSKTCRRRTYLSLFNEKQTTTVYPCCDICGYEEEIYVKQSDKNSENNHYLNWQHELKMILLKESGVHEKSVRNN</sequence>
<dbReference type="SMART" id="SM00490">
    <property type="entry name" value="HELICc"/>
    <property type="match status" value="1"/>
</dbReference>
<keyword evidence="4" id="KW-0067">ATP-binding</keyword>
<dbReference type="GO" id="GO:0003678">
    <property type="term" value="F:DNA helicase activity"/>
    <property type="evidence" value="ECO:0007669"/>
    <property type="project" value="UniProtKB-EC"/>
</dbReference>
<name>A0ABW4LVH8_9BACI</name>
<dbReference type="GO" id="GO:0016787">
    <property type="term" value="F:hydrolase activity"/>
    <property type="evidence" value="ECO:0007669"/>
    <property type="project" value="UniProtKB-KW"/>
</dbReference>
<dbReference type="InterPro" id="IPR004589">
    <property type="entry name" value="DNA_helicase_ATP-dep_RecQ"/>
</dbReference>
<dbReference type="InterPro" id="IPR002464">
    <property type="entry name" value="DNA/RNA_helicase_DEAH_CS"/>
</dbReference>
<evidence type="ECO:0000256" key="4">
    <source>
        <dbReference type="ARBA" id="ARBA00022840"/>
    </source>
</evidence>
<dbReference type="SMART" id="SM00487">
    <property type="entry name" value="DEXDc"/>
    <property type="match status" value="1"/>
</dbReference>
<keyword evidence="5" id="KW-0238">DNA-binding</keyword>
<keyword evidence="2 10" id="KW-0378">Hydrolase</keyword>
<feature type="domain" description="Helicase ATP-binding" evidence="8">
    <location>
        <begin position="24"/>
        <end position="191"/>
    </location>
</feature>
<dbReference type="EMBL" id="JBHUEM010000045">
    <property type="protein sequence ID" value="MFD1738593.1"/>
    <property type="molecule type" value="Genomic_DNA"/>
</dbReference>
<dbReference type="RefSeq" id="WP_377929794.1">
    <property type="nucleotide sequence ID" value="NZ_JBHUEM010000045.1"/>
</dbReference>
<dbReference type="CDD" id="cd17920">
    <property type="entry name" value="DEXHc_RecQ"/>
    <property type="match status" value="1"/>
</dbReference>
<evidence type="ECO:0000256" key="6">
    <source>
        <dbReference type="ARBA" id="ARBA00044535"/>
    </source>
</evidence>
<keyword evidence="3 10" id="KW-0347">Helicase</keyword>
<dbReference type="InterPro" id="IPR001650">
    <property type="entry name" value="Helicase_C-like"/>
</dbReference>
<dbReference type="InterPro" id="IPR032284">
    <property type="entry name" value="RecQ_Zn-bd"/>
</dbReference>
<reference evidence="11" key="1">
    <citation type="journal article" date="2019" name="Int. J. Syst. Evol. Microbiol.">
        <title>The Global Catalogue of Microorganisms (GCM) 10K type strain sequencing project: providing services to taxonomists for standard genome sequencing and annotation.</title>
        <authorList>
            <consortium name="The Broad Institute Genomics Platform"/>
            <consortium name="The Broad Institute Genome Sequencing Center for Infectious Disease"/>
            <person name="Wu L."/>
            <person name="Ma J."/>
        </authorList>
    </citation>
    <scope>NUCLEOTIDE SEQUENCE [LARGE SCALE GENOMIC DNA]</scope>
    <source>
        <strain evidence="11">CCUG 49339</strain>
    </source>
</reference>
<dbReference type="Pfam" id="PF00270">
    <property type="entry name" value="DEAD"/>
    <property type="match status" value="1"/>
</dbReference>
<gene>
    <name evidence="10" type="ORF">ACFSCX_18895</name>
</gene>
<evidence type="ECO:0000313" key="10">
    <source>
        <dbReference type="EMBL" id="MFD1738593.1"/>
    </source>
</evidence>
<dbReference type="InterPro" id="IPR014001">
    <property type="entry name" value="Helicase_ATP-bd"/>
</dbReference>
<comment type="caution">
    <text evidence="10">The sequence shown here is derived from an EMBL/GenBank/DDBJ whole genome shotgun (WGS) entry which is preliminary data.</text>
</comment>
<dbReference type="PROSITE" id="PS00690">
    <property type="entry name" value="DEAH_ATP_HELICASE"/>
    <property type="match status" value="1"/>
</dbReference>
<evidence type="ECO:0000256" key="2">
    <source>
        <dbReference type="ARBA" id="ARBA00022801"/>
    </source>
</evidence>